<evidence type="ECO:0000256" key="1">
    <source>
        <dbReference type="ARBA" id="ARBA00023125"/>
    </source>
</evidence>
<dbReference type="SUPFAM" id="SSF46955">
    <property type="entry name" value="Putative DNA-binding domain"/>
    <property type="match status" value="1"/>
</dbReference>
<dbReference type="InterPro" id="IPR047057">
    <property type="entry name" value="MerR_fam"/>
</dbReference>
<dbReference type="Gene3D" id="1.10.1660.10">
    <property type="match status" value="1"/>
</dbReference>
<comment type="caution">
    <text evidence="3">The sequence shown here is derived from an EMBL/GenBank/DDBJ whole genome shotgun (WGS) entry which is preliminary data.</text>
</comment>
<dbReference type="CDD" id="cd01109">
    <property type="entry name" value="HTH_YyaN"/>
    <property type="match status" value="1"/>
</dbReference>
<evidence type="ECO:0000313" key="4">
    <source>
        <dbReference type="Proteomes" id="UP000051749"/>
    </source>
</evidence>
<dbReference type="Pfam" id="PF13411">
    <property type="entry name" value="MerR_1"/>
    <property type="match status" value="1"/>
</dbReference>
<organism evidence="3 4">
    <name type="scientific">Pediococcus ethanolidurans</name>
    <dbReference type="NCBI Taxonomy" id="319653"/>
    <lineage>
        <taxon>Bacteria</taxon>
        <taxon>Bacillati</taxon>
        <taxon>Bacillota</taxon>
        <taxon>Bacilli</taxon>
        <taxon>Lactobacillales</taxon>
        <taxon>Lactobacillaceae</taxon>
        <taxon>Pediococcus</taxon>
    </lineage>
</organism>
<evidence type="ECO:0000259" key="2">
    <source>
        <dbReference type="PROSITE" id="PS50937"/>
    </source>
</evidence>
<dbReference type="GO" id="GO:0003700">
    <property type="term" value="F:DNA-binding transcription factor activity"/>
    <property type="evidence" value="ECO:0007669"/>
    <property type="project" value="InterPro"/>
</dbReference>
<protein>
    <submittedName>
        <fullName evidence="3">Merr family transcriptional regulator</fullName>
    </submittedName>
</protein>
<dbReference type="EMBL" id="JQBY01000014">
    <property type="protein sequence ID" value="KRN82130.1"/>
    <property type="molecule type" value="Genomic_DNA"/>
</dbReference>
<evidence type="ECO:0000313" key="3">
    <source>
        <dbReference type="EMBL" id="KRN82130.1"/>
    </source>
</evidence>
<dbReference type="PANTHER" id="PTHR30204:SF98">
    <property type="entry name" value="HTH-TYPE TRANSCRIPTIONAL REGULATOR ADHR"/>
    <property type="match status" value="1"/>
</dbReference>
<dbReference type="AlphaFoldDB" id="A0A0R2JY16"/>
<sequence>MKKLFKTKRRVTMNINGVSKKFDLTKDTLRYWERLGLLPEIKRNDSGYRDYSERDMNWVFYIKALRKAGMSIEALIEFVKLYREGKQTANSRKSLLIDQRQDLDEQRKEIEKTIKYLDFKIDHFEDHTLNYENEKLAYEAKN</sequence>
<dbReference type="Proteomes" id="UP000051749">
    <property type="component" value="Unassembled WGS sequence"/>
</dbReference>
<name>A0A0R2JY16_9LACO</name>
<gene>
    <name evidence="3" type="ORF">IV87_GL000507</name>
</gene>
<dbReference type="PANTHER" id="PTHR30204">
    <property type="entry name" value="REDOX-CYCLING DRUG-SENSING TRANSCRIPTIONAL ACTIVATOR SOXR"/>
    <property type="match status" value="1"/>
</dbReference>
<accession>A0A0R2JY16</accession>
<dbReference type="STRING" id="319653.SAMN04487973_11426"/>
<dbReference type="SMART" id="SM00422">
    <property type="entry name" value="HTH_MERR"/>
    <property type="match status" value="1"/>
</dbReference>
<dbReference type="PROSITE" id="PS50937">
    <property type="entry name" value="HTH_MERR_2"/>
    <property type="match status" value="1"/>
</dbReference>
<dbReference type="GO" id="GO:0003677">
    <property type="term" value="F:DNA binding"/>
    <property type="evidence" value="ECO:0007669"/>
    <property type="project" value="UniProtKB-KW"/>
</dbReference>
<dbReference type="PATRIC" id="fig|319653.3.peg.517"/>
<dbReference type="InterPro" id="IPR000551">
    <property type="entry name" value="MerR-type_HTH_dom"/>
</dbReference>
<dbReference type="InterPro" id="IPR009061">
    <property type="entry name" value="DNA-bd_dom_put_sf"/>
</dbReference>
<proteinExistence type="predicted"/>
<reference evidence="3 4" key="1">
    <citation type="journal article" date="2015" name="Genome Announc.">
        <title>Expanding the biotechnology potential of lactobacilli through comparative genomics of 213 strains and associated genera.</title>
        <authorList>
            <person name="Sun Z."/>
            <person name="Harris H.M."/>
            <person name="McCann A."/>
            <person name="Guo C."/>
            <person name="Argimon S."/>
            <person name="Zhang W."/>
            <person name="Yang X."/>
            <person name="Jeffery I.B."/>
            <person name="Cooney J.C."/>
            <person name="Kagawa T.F."/>
            <person name="Liu W."/>
            <person name="Song Y."/>
            <person name="Salvetti E."/>
            <person name="Wrobel A."/>
            <person name="Rasinkangas P."/>
            <person name="Parkhill J."/>
            <person name="Rea M.C."/>
            <person name="O'Sullivan O."/>
            <person name="Ritari J."/>
            <person name="Douillard F.P."/>
            <person name="Paul Ross R."/>
            <person name="Yang R."/>
            <person name="Briner A.E."/>
            <person name="Felis G.E."/>
            <person name="de Vos W.M."/>
            <person name="Barrangou R."/>
            <person name="Klaenhammer T.R."/>
            <person name="Caufield P.W."/>
            <person name="Cui Y."/>
            <person name="Zhang H."/>
            <person name="O'Toole P.W."/>
        </authorList>
    </citation>
    <scope>NUCLEOTIDE SEQUENCE [LARGE SCALE GENOMIC DNA]</scope>
    <source>
        <strain evidence="3 4">DSM 22301</strain>
    </source>
</reference>
<keyword evidence="1" id="KW-0238">DNA-binding</keyword>
<feature type="domain" description="HTH merR-type" evidence="2">
    <location>
        <begin position="12"/>
        <end position="81"/>
    </location>
</feature>